<sequence length="73" mass="8290">MKNDYGVSVASDRTNAPRTKYLSVTRINRHLGQDRMVCRRHSLSLLDFSRSDSQVSRVQCALDCHHATNSAKQ</sequence>
<dbReference type="EMBL" id="CP121196">
    <property type="protein sequence ID" value="XBH19815.1"/>
    <property type="molecule type" value="Genomic_DNA"/>
</dbReference>
<reference evidence="1" key="1">
    <citation type="submission" date="2023-03" db="EMBL/GenBank/DDBJ databases">
        <title>Edaphobacter sp.</title>
        <authorList>
            <person name="Huber K.J."/>
            <person name="Papendorf J."/>
            <person name="Pilke C."/>
            <person name="Bunk B."/>
            <person name="Sproeer C."/>
            <person name="Pester M."/>
        </authorList>
    </citation>
    <scope>NUCLEOTIDE SEQUENCE</scope>
    <source>
        <strain evidence="1">DSM 110680</strain>
    </source>
</reference>
<dbReference type="AlphaFoldDB" id="A0AAU7DR99"/>
<dbReference type="RefSeq" id="WP_348265036.1">
    <property type="nucleotide sequence ID" value="NZ_CP121196.1"/>
</dbReference>
<evidence type="ECO:0000313" key="1">
    <source>
        <dbReference type="EMBL" id="XBH19815.1"/>
    </source>
</evidence>
<accession>A0AAU7DR99</accession>
<protein>
    <submittedName>
        <fullName evidence="1">Uncharacterized protein</fullName>
    </submittedName>
</protein>
<gene>
    <name evidence="1" type="ORF">P8935_10970</name>
</gene>
<name>A0AAU7DR99_9BACT</name>
<proteinExistence type="predicted"/>
<organism evidence="1">
    <name type="scientific">Telmatobacter sp. DSM 110680</name>
    <dbReference type="NCBI Taxonomy" id="3036704"/>
    <lineage>
        <taxon>Bacteria</taxon>
        <taxon>Pseudomonadati</taxon>
        <taxon>Acidobacteriota</taxon>
        <taxon>Terriglobia</taxon>
        <taxon>Terriglobales</taxon>
        <taxon>Acidobacteriaceae</taxon>
        <taxon>Telmatobacter</taxon>
    </lineage>
</organism>